<keyword evidence="1" id="KW-0677">Repeat</keyword>
<feature type="domain" description="Disease resistance N-terminal" evidence="6">
    <location>
        <begin position="9"/>
        <end position="71"/>
    </location>
</feature>
<name>A0A6N2KEG6_SALVM</name>
<dbReference type="PANTHER" id="PTHR36766:SF47">
    <property type="entry name" value="NB-ARC DOMAIN-CONTAINING PROTEIN"/>
    <property type="match status" value="1"/>
</dbReference>
<keyword evidence="3" id="KW-0611">Plant defense</keyword>
<evidence type="ECO:0000256" key="2">
    <source>
        <dbReference type="ARBA" id="ARBA00022741"/>
    </source>
</evidence>
<evidence type="ECO:0000259" key="7">
    <source>
        <dbReference type="Pfam" id="PF23559"/>
    </source>
</evidence>
<keyword evidence="2" id="KW-0547">Nucleotide-binding</keyword>
<dbReference type="InterPro" id="IPR041118">
    <property type="entry name" value="Rx_N"/>
</dbReference>
<accession>A0A6N2KEG6</accession>
<dbReference type="AlphaFoldDB" id="A0A6N2KEG6"/>
<evidence type="ECO:0000259" key="6">
    <source>
        <dbReference type="Pfam" id="PF18052"/>
    </source>
</evidence>
<dbReference type="InterPro" id="IPR058922">
    <property type="entry name" value="WHD_DRP"/>
</dbReference>
<evidence type="ECO:0008006" key="9">
    <source>
        <dbReference type="Google" id="ProtNLM"/>
    </source>
</evidence>
<dbReference type="Gene3D" id="3.40.50.300">
    <property type="entry name" value="P-loop containing nucleotide triphosphate hydrolases"/>
    <property type="match status" value="1"/>
</dbReference>
<dbReference type="SUPFAM" id="SSF52540">
    <property type="entry name" value="P-loop containing nucleoside triphosphate hydrolases"/>
    <property type="match status" value="1"/>
</dbReference>
<dbReference type="PRINTS" id="PR00364">
    <property type="entry name" value="DISEASERSIST"/>
</dbReference>
<protein>
    <recommendedName>
        <fullName evidence="9">NB-ARC domain-containing protein</fullName>
    </recommendedName>
</protein>
<evidence type="ECO:0000256" key="1">
    <source>
        <dbReference type="ARBA" id="ARBA00022737"/>
    </source>
</evidence>
<evidence type="ECO:0000256" key="4">
    <source>
        <dbReference type="ARBA" id="ARBA00022840"/>
    </source>
</evidence>
<dbReference type="InterPro" id="IPR038005">
    <property type="entry name" value="RX-like_CC"/>
</dbReference>
<dbReference type="FunFam" id="3.40.50.300:FF:001091">
    <property type="entry name" value="Probable disease resistance protein At1g61300"/>
    <property type="match status" value="1"/>
</dbReference>
<dbReference type="CDD" id="cd14798">
    <property type="entry name" value="RX-CC_like"/>
    <property type="match status" value="1"/>
</dbReference>
<dbReference type="InterPro" id="IPR036388">
    <property type="entry name" value="WH-like_DNA-bd_sf"/>
</dbReference>
<organism evidence="8">
    <name type="scientific">Salix viminalis</name>
    <name type="common">Common osier</name>
    <name type="synonym">Basket willow</name>
    <dbReference type="NCBI Taxonomy" id="40686"/>
    <lineage>
        <taxon>Eukaryota</taxon>
        <taxon>Viridiplantae</taxon>
        <taxon>Streptophyta</taxon>
        <taxon>Embryophyta</taxon>
        <taxon>Tracheophyta</taxon>
        <taxon>Spermatophyta</taxon>
        <taxon>Magnoliopsida</taxon>
        <taxon>eudicotyledons</taxon>
        <taxon>Gunneridae</taxon>
        <taxon>Pentapetalae</taxon>
        <taxon>rosids</taxon>
        <taxon>fabids</taxon>
        <taxon>Malpighiales</taxon>
        <taxon>Salicaceae</taxon>
        <taxon>Saliceae</taxon>
        <taxon>Salix</taxon>
    </lineage>
</organism>
<dbReference type="GO" id="GO:0006952">
    <property type="term" value="P:defense response"/>
    <property type="evidence" value="ECO:0007669"/>
    <property type="project" value="UniProtKB-KW"/>
</dbReference>
<dbReference type="Pfam" id="PF00931">
    <property type="entry name" value="NB-ARC"/>
    <property type="match status" value="1"/>
</dbReference>
<reference evidence="8" key="1">
    <citation type="submission" date="2019-03" db="EMBL/GenBank/DDBJ databases">
        <authorList>
            <person name="Mank J."/>
            <person name="Almeida P."/>
        </authorList>
    </citation>
    <scope>NUCLEOTIDE SEQUENCE</scope>
    <source>
        <strain evidence="8">78183</strain>
    </source>
</reference>
<proteinExistence type="predicted"/>
<dbReference type="InterPro" id="IPR027417">
    <property type="entry name" value="P-loop_NTPase"/>
</dbReference>
<dbReference type="Gene3D" id="1.20.5.4130">
    <property type="match status" value="1"/>
</dbReference>
<dbReference type="EMBL" id="CAADRP010000180">
    <property type="protein sequence ID" value="VFU24510.1"/>
    <property type="molecule type" value="Genomic_DNA"/>
</dbReference>
<feature type="domain" description="NB-ARC" evidence="5">
    <location>
        <begin position="144"/>
        <end position="313"/>
    </location>
</feature>
<dbReference type="InterPro" id="IPR002182">
    <property type="entry name" value="NB-ARC"/>
</dbReference>
<dbReference type="Pfam" id="PF23559">
    <property type="entry name" value="WHD_DRP"/>
    <property type="match status" value="1"/>
</dbReference>
<dbReference type="InterPro" id="IPR042197">
    <property type="entry name" value="Apaf_helical"/>
</dbReference>
<dbReference type="Gene3D" id="1.10.10.10">
    <property type="entry name" value="Winged helix-like DNA-binding domain superfamily/Winged helix DNA-binding domain"/>
    <property type="match status" value="1"/>
</dbReference>
<dbReference type="Pfam" id="PF18052">
    <property type="entry name" value="Rx_N"/>
    <property type="match status" value="1"/>
</dbReference>
<dbReference type="GO" id="GO:0005524">
    <property type="term" value="F:ATP binding"/>
    <property type="evidence" value="ECO:0007669"/>
    <property type="project" value="UniProtKB-KW"/>
</dbReference>
<evidence type="ECO:0000259" key="5">
    <source>
        <dbReference type="Pfam" id="PF00931"/>
    </source>
</evidence>
<sequence length="581" mass="67286">MLACNTCVFEKLKRTFMTVQAVLKDAEEKQWKDKDIRIWLQDLKDAAYDADDVLDEFSIEAQRRRQRRGLKDRLRSFSSLDQNPLVFRFKMAHKLKNVREKFDAIAMEKNKFKLTEGVGENEADRFDWRITSSSVDKKEIYGRDKEKEELISTLLANSDDLSVYAIHGMGGLGKTTLAQFVYNDASVEGRFDLRIWVCVSDDFDIRRLTRAIIESIEDKPCTLQELDTLQRHLQEKLIGRRFLLVLDDVWDHYHEKWNALKDALRVGAGGCAIIITTRLKQVADRMATIPVHQMGRLSEDDSWLLFERHAFGARRREEYVHLESIGKAIVNKCDGLPLALKALGSSLRSKRTELEWLSVKESEIWNLPDECGRILPALKLSYNNLPPHLKQCFGFCCLFPKDYVMKKDQLVRLWMANGFIDPEGQMDLHETGYKIFDDLVGRSIFQEVKEDGFGNITCKMHDLAKSVMIEECCLIEENTRPRIPKTVRHVSFLDKDLVKEQSLRSLISFQLNYYRGPWMTAPSFKVSSHNKLRTLDLSNLWFEKKLTGPIASNGVSSRARRQFPLRNLQNQESLYLAASKE</sequence>
<evidence type="ECO:0000256" key="3">
    <source>
        <dbReference type="ARBA" id="ARBA00022821"/>
    </source>
</evidence>
<dbReference type="Gene3D" id="1.10.8.430">
    <property type="entry name" value="Helical domain of apoptotic protease-activating factors"/>
    <property type="match status" value="1"/>
</dbReference>
<keyword evidence="4" id="KW-0067">ATP-binding</keyword>
<feature type="domain" description="Disease resistance protein winged helix" evidence="7">
    <location>
        <begin position="398"/>
        <end position="463"/>
    </location>
</feature>
<dbReference type="GO" id="GO:0043531">
    <property type="term" value="F:ADP binding"/>
    <property type="evidence" value="ECO:0007669"/>
    <property type="project" value="InterPro"/>
</dbReference>
<gene>
    <name evidence="8" type="ORF">SVIM_LOCUS46975</name>
</gene>
<dbReference type="FunFam" id="1.10.10.10:FF:000322">
    <property type="entry name" value="Probable disease resistance protein At1g63360"/>
    <property type="match status" value="1"/>
</dbReference>
<dbReference type="PANTHER" id="PTHR36766">
    <property type="entry name" value="PLANT BROAD-SPECTRUM MILDEW RESISTANCE PROTEIN RPW8"/>
    <property type="match status" value="1"/>
</dbReference>
<evidence type="ECO:0000313" key="8">
    <source>
        <dbReference type="EMBL" id="VFU24510.1"/>
    </source>
</evidence>